<dbReference type="PROSITE" id="PS51177">
    <property type="entry name" value="LUMAZINE_BIND"/>
    <property type="match status" value="2"/>
</dbReference>
<dbReference type="EMBL" id="JACCBG010000001">
    <property type="protein sequence ID" value="NYD42038.1"/>
    <property type="molecule type" value="Genomic_DNA"/>
</dbReference>
<dbReference type="InterPro" id="IPR026017">
    <property type="entry name" value="Lumazine-bd_dom"/>
</dbReference>
<keyword evidence="7" id="KW-0686">Riboflavin biosynthesis</keyword>
<dbReference type="RefSeq" id="WP_179663720.1">
    <property type="nucleotide sequence ID" value="NZ_JACCBG010000001.1"/>
</dbReference>
<sequence>MFTGIVEELGTVESIEEQGDAIRLTLRGATVLEGTGLGDSIAVNGCCLTVVATGSSADGDAVDLWTADVMQETLDKTSLRGVAPGDRVNLERAVTVEKRLGGHLVQGHVDGVGTVVSRTPSEHWEVVEIALPVPDERGGLARYLVDKGSITVDGVSLTVVEARDDSFTVSLIPETLARTTLGFRGPGDRVNLEADVIAKHVERLLAGGYLTQKDS</sequence>
<evidence type="ECO:0000313" key="13">
    <source>
        <dbReference type="EMBL" id="NYD42038.1"/>
    </source>
</evidence>
<dbReference type="PANTHER" id="PTHR21098:SF12">
    <property type="entry name" value="RIBOFLAVIN SYNTHASE"/>
    <property type="match status" value="1"/>
</dbReference>
<dbReference type="GO" id="GO:0004746">
    <property type="term" value="F:riboflavin synthase activity"/>
    <property type="evidence" value="ECO:0007669"/>
    <property type="project" value="UniProtKB-UniRule"/>
</dbReference>
<accession>A0A7Y9JB54</accession>
<evidence type="ECO:0000256" key="6">
    <source>
        <dbReference type="ARBA" id="ARBA00013950"/>
    </source>
</evidence>
<feature type="repeat" description="Lumazine-binding" evidence="11">
    <location>
        <begin position="104"/>
        <end position="205"/>
    </location>
</feature>
<evidence type="ECO:0000256" key="3">
    <source>
        <dbReference type="ARBA" id="ARBA00004887"/>
    </source>
</evidence>
<comment type="subunit">
    <text evidence="4">Homotrimer.</text>
</comment>
<evidence type="ECO:0000256" key="10">
    <source>
        <dbReference type="NCBIfam" id="TIGR00187"/>
    </source>
</evidence>
<evidence type="ECO:0000256" key="5">
    <source>
        <dbReference type="ARBA" id="ARBA00012827"/>
    </source>
</evidence>
<evidence type="ECO:0000256" key="4">
    <source>
        <dbReference type="ARBA" id="ARBA00011233"/>
    </source>
</evidence>
<keyword evidence="14" id="KW-1185">Reference proteome</keyword>
<dbReference type="EC" id="2.5.1.9" evidence="5 10"/>
<evidence type="ECO:0000256" key="11">
    <source>
        <dbReference type="PROSITE-ProRule" id="PRU00524"/>
    </source>
</evidence>
<dbReference type="Proteomes" id="UP000535511">
    <property type="component" value="Unassembled WGS sequence"/>
</dbReference>
<evidence type="ECO:0000313" key="14">
    <source>
        <dbReference type="Proteomes" id="UP000535511"/>
    </source>
</evidence>
<dbReference type="NCBIfam" id="NF006767">
    <property type="entry name" value="PRK09289.1"/>
    <property type="match status" value="1"/>
</dbReference>
<comment type="catalytic activity">
    <reaction evidence="1">
        <text>2 6,7-dimethyl-8-(1-D-ribityl)lumazine + H(+) = 5-amino-6-(D-ribitylamino)uracil + riboflavin</text>
        <dbReference type="Rhea" id="RHEA:20772"/>
        <dbReference type="ChEBI" id="CHEBI:15378"/>
        <dbReference type="ChEBI" id="CHEBI:15934"/>
        <dbReference type="ChEBI" id="CHEBI:57986"/>
        <dbReference type="ChEBI" id="CHEBI:58201"/>
        <dbReference type="EC" id="2.5.1.9"/>
    </reaction>
</comment>
<dbReference type="CDD" id="cd00402">
    <property type="entry name" value="Riboflavin_synthase_like"/>
    <property type="match status" value="1"/>
</dbReference>
<feature type="repeat" description="Lumazine-binding" evidence="11">
    <location>
        <begin position="1"/>
        <end position="103"/>
    </location>
</feature>
<dbReference type="SUPFAM" id="SSF63380">
    <property type="entry name" value="Riboflavin synthase domain-like"/>
    <property type="match status" value="2"/>
</dbReference>
<evidence type="ECO:0000256" key="9">
    <source>
        <dbReference type="ARBA" id="ARBA00022737"/>
    </source>
</evidence>
<comment type="function">
    <text evidence="2">Catalyzes the dismutation of two molecules of 6,7-dimethyl-8-ribityllumazine, resulting in the formation of riboflavin and 5-amino-6-(D-ribitylamino)uracil.</text>
</comment>
<feature type="domain" description="Lumazine-binding" evidence="12">
    <location>
        <begin position="1"/>
        <end position="103"/>
    </location>
</feature>
<dbReference type="Gene3D" id="2.40.30.20">
    <property type="match status" value="2"/>
</dbReference>
<protein>
    <recommendedName>
        <fullName evidence="6 10">Riboflavin synthase</fullName>
        <ecNumber evidence="5 10">2.5.1.9</ecNumber>
    </recommendedName>
</protein>
<comment type="pathway">
    <text evidence="3">Cofactor biosynthesis; riboflavin biosynthesis; riboflavin from 2-hydroxy-3-oxobutyl phosphate and 5-amino-6-(D-ribitylamino)uracil: step 2/2.</text>
</comment>
<feature type="domain" description="Lumazine-binding" evidence="12">
    <location>
        <begin position="104"/>
        <end position="205"/>
    </location>
</feature>
<dbReference type="FunFam" id="2.40.30.20:FF:000004">
    <property type="entry name" value="Riboflavin synthase, alpha subunit"/>
    <property type="match status" value="1"/>
</dbReference>
<gene>
    <name evidence="13" type="ORF">BJZ21_002121</name>
</gene>
<organism evidence="13 14">
    <name type="scientific">Nocardioides panaciterrulae</name>
    <dbReference type="NCBI Taxonomy" id="661492"/>
    <lineage>
        <taxon>Bacteria</taxon>
        <taxon>Bacillati</taxon>
        <taxon>Actinomycetota</taxon>
        <taxon>Actinomycetes</taxon>
        <taxon>Propionibacteriales</taxon>
        <taxon>Nocardioidaceae</taxon>
        <taxon>Nocardioides</taxon>
    </lineage>
</organism>
<dbReference type="NCBIfam" id="TIGR00187">
    <property type="entry name" value="ribE"/>
    <property type="match status" value="1"/>
</dbReference>
<evidence type="ECO:0000259" key="12">
    <source>
        <dbReference type="PROSITE" id="PS51177"/>
    </source>
</evidence>
<evidence type="ECO:0000256" key="1">
    <source>
        <dbReference type="ARBA" id="ARBA00000968"/>
    </source>
</evidence>
<dbReference type="InterPro" id="IPR023366">
    <property type="entry name" value="ATP_synth_asu-like_sf"/>
</dbReference>
<evidence type="ECO:0000256" key="7">
    <source>
        <dbReference type="ARBA" id="ARBA00022619"/>
    </source>
</evidence>
<evidence type="ECO:0000256" key="8">
    <source>
        <dbReference type="ARBA" id="ARBA00022679"/>
    </source>
</evidence>
<dbReference type="FunFam" id="2.40.30.20:FF:000003">
    <property type="entry name" value="Riboflavin synthase, alpha subunit"/>
    <property type="match status" value="1"/>
</dbReference>
<dbReference type="PIRSF" id="PIRSF000498">
    <property type="entry name" value="Riboflavin_syn_A"/>
    <property type="match status" value="1"/>
</dbReference>
<keyword evidence="8 13" id="KW-0808">Transferase</keyword>
<dbReference type="InterPro" id="IPR001783">
    <property type="entry name" value="Lumazine-bd"/>
</dbReference>
<dbReference type="AlphaFoldDB" id="A0A7Y9JB54"/>
<dbReference type="Pfam" id="PF00677">
    <property type="entry name" value="Lum_binding"/>
    <property type="match status" value="2"/>
</dbReference>
<comment type="caution">
    <text evidence="13">The sequence shown here is derived from an EMBL/GenBank/DDBJ whole genome shotgun (WGS) entry which is preliminary data.</text>
</comment>
<keyword evidence="9" id="KW-0677">Repeat</keyword>
<dbReference type="InterPro" id="IPR017938">
    <property type="entry name" value="Riboflavin_synthase-like_b-brl"/>
</dbReference>
<dbReference type="PANTHER" id="PTHR21098">
    <property type="entry name" value="RIBOFLAVIN SYNTHASE ALPHA CHAIN"/>
    <property type="match status" value="1"/>
</dbReference>
<proteinExistence type="predicted"/>
<name>A0A7Y9JB54_9ACTN</name>
<dbReference type="GO" id="GO:0009231">
    <property type="term" value="P:riboflavin biosynthetic process"/>
    <property type="evidence" value="ECO:0007669"/>
    <property type="project" value="UniProtKB-KW"/>
</dbReference>
<reference evidence="13 14" key="1">
    <citation type="submission" date="2020-07" db="EMBL/GenBank/DDBJ databases">
        <title>Sequencing the genomes of 1000 actinobacteria strains.</title>
        <authorList>
            <person name="Klenk H.-P."/>
        </authorList>
    </citation>
    <scope>NUCLEOTIDE SEQUENCE [LARGE SCALE GENOMIC DNA]</scope>
    <source>
        <strain evidence="13 14">DSM 21350</strain>
    </source>
</reference>
<evidence type="ECO:0000256" key="2">
    <source>
        <dbReference type="ARBA" id="ARBA00002803"/>
    </source>
</evidence>